<feature type="transmembrane region" description="Helical" evidence="7">
    <location>
        <begin position="74"/>
        <end position="92"/>
    </location>
</feature>
<name>A0A844SYX3_9BRAD</name>
<dbReference type="Proteomes" id="UP000436468">
    <property type="component" value="Unassembled WGS sequence"/>
</dbReference>
<keyword evidence="5 7" id="KW-1133">Transmembrane helix</keyword>
<dbReference type="PANTHER" id="PTHR33452:SF4">
    <property type="entry name" value="BLL4328 PROTEIN"/>
    <property type="match status" value="1"/>
</dbReference>
<dbReference type="GO" id="GO:0005886">
    <property type="term" value="C:plasma membrane"/>
    <property type="evidence" value="ECO:0007669"/>
    <property type="project" value="UniProtKB-SubCell"/>
</dbReference>
<dbReference type="InterPro" id="IPR032808">
    <property type="entry name" value="DoxX"/>
</dbReference>
<dbReference type="Pfam" id="PF07681">
    <property type="entry name" value="DoxX"/>
    <property type="match status" value="1"/>
</dbReference>
<accession>A0A844SYX3</accession>
<comment type="caution">
    <text evidence="8">The sequence shown here is derived from an EMBL/GenBank/DDBJ whole genome shotgun (WGS) entry which is preliminary data.</text>
</comment>
<dbReference type="InterPro" id="IPR051907">
    <property type="entry name" value="DoxX-like_oxidoreductase"/>
</dbReference>
<keyword evidence="9" id="KW-1185">Reference proteome</keyword>
<dbReference type="RefSeq" id="WP_050384184.1">
    <property type="nucleotide sequence ID" value="NZ_CP121667.1"/>
</dbReference>
<evidence type="ECO:0000256" key="2">
    <source>
        <dbReference type="ARBA" id="ARBA00006679"/>
    </source>
</evidence>
<sequence length="134" mass="14297">MISTLAARYSPSLLSILRIYVGLSLLQHGTAKILHFPTVPMFANVEIGSLMGVGGLIELVGGALFILGLFTRPVAFILSGFTAVAYFMAHAGKSFYPILNGGELAAVYCFVFLYFMFAGPGPLSLDTIREGKTA</sequence>
<dbReference type="AlphaFoldDB" id="A0A844SYX3"/>
<evidence type="ECO:0000313" key="8">
    <source>
        <dbReference type="EMBL" id="MVT68522.1"/>
    </source>
</evidence>
<feature type="transmembrane region" description="Helical" evidence="7">
    <location>
        <begin position="104"/>
        <end position="125"/>
    </location>
</feature>
<gene>
    <name evidence="8" type="ORF">GPL21_25840</name>
</gene>
<reference evidence="8 9" key="1">
    <citation type="submission" date="2019-12" db="EMBL/GenBank/DDBJ databases">
        <title>Draft genome sequences Bradyrhizobium cajani AMBPC1010, Bradyrhizobium pachyrhizi AMBPC1040 and Bradyrhizobium yuanmingense ALSPC3051, three plant growth promoting strains isolated from nodules of Cajanus cajan L. in Dominican Republic.</title>
        <authorList>
            <person name="Flores-Felix J.D."/>
            <person name="Araujo J."/>
            <person name="Diaz-Alcantara C."/>
            <person name="Gonzalez-Andres F."/>
            <person name="Velazquez E."/>
        </authorList>
    </citation>
    <scope>NUCLEOTIDE SEQUENCE [LARGE SCALE GENOMIC DNA]</scope>
    <source>
        <strain evidence="8 9">1040</strain>
    </source>
</reference>
<evidence type="ECO:0000313" key="9">
    <source>
        <dbReference type="Proteomes" id="UP000436468"/>
    </source>
</evidence>
<evidence type="ECO:0000256" key="3">
    <source>
        <dbReference type="ARBA" id="ARBA00022475"/>
    </source>
</evidence>
<proteinExistence type="inferred from homology"/>
<comment type="subcellular location">
    <subcellularLocation>
        <location evidence="1">Cell membrane</location>
        <topology evidence="1">Multi-pass membrane protein</topology>
    </subcellularLocation>
</comment>
<keyword evidence="3" id="KW-1003">Cell membrane</keyword>
<evidence type="ECO:0000256" key="4">
    <source>
        <dbReference type="ARBA" id="ARBA00022692"/>
    </source>
</evidence>
<evidence type="ECO:0000256" key="6">
    <source>
        <dbReference type="ARBA" id="ARBA00023136"/>
    </source>
</evidence>
<evidence type="ECO:0000256" key="7">
    <source>
        <dbReference type="SAM" id="Phobius"/>
    </source>
</evidence>
<comment type="similarity">
    <text evidence="2">Belongs to the DoxX family.</text>
</comment>
<keyword evidence="4 7" id="KW-0812">Transmembrane</keyword>
<dbReference type="EMBL" id="WQNF01000021">
    <property type="protein sequence ID" value="MVT68522.1"/>
    <property type="molecule type" value="Genomic_DNA"/>
</dbReference>
<evidence type="ECO:0000256" key="5">
    <source>
        <dbReference type="ARBA" id="ARBA00022989"/>
    </source>
</evidence>
<dbReference type="PANTHER" id="PTHR33452">
    <property type="entry name" value="OXIDOREDUCTASE CATD-RELATED"/>
    <property type="match status" value="1"/>
</dbReference>
<evidence type="ECO:0000256" key="1">
    <source>
        <dbReference type="ARBA" id="ARBA00004651"/>
    </source>
</evidence>
<protein>
    <submittedName>
        <fullName evidence="8">DoxX family membrane protein</fullName>
    </submittedName>
</protein>
<feature type="transmembrane region" description="Helical" evidence="7">
    <location>
        <begin position="47"/>
        <end position="67"/>
    </location>
</feature>
<keyword evidence="6 7" id="KW-0472">Membrane</keyword>
<organism evidence="8 9">
    <name type="scientific">Bradyrhizobium pachyrhizi</name>
    <dbReference type="NCBI Taxonomy" id="280333"/>
    <lineage>
        <taxon>Bacteria</taxon>
        <taxon>Pseudomonadati</taxon>
        <taxon>Pseudomonadota</taxon>
        <taxon>Alphaproteobacteria</taxon>
        <taxon>Hyphomicrobiales</taxon>
        <taxon>Nitrobacteraceae</taxon>
        <taxon>Bradyrhizobium</taxon>
    </lineage>
</organism>